<protein>
    <submittedName>
        <fullName evidence="2">Uncharacterized protein</fullName>
    </submittedName>
</protein>
<name>A0A1X7KUE9_9SPHI</name>
<dbReference type="AlphaFoldDB" id="A0A1X7KUE9"/>
<evidence type="ECO:0000256" key="1">
    <source>
        <dbReference type="SAM" id="Phobius"/>
    </source>
</evidence>
<evidence type="ECO:0000313" key="2">
    <source>
        <dbReference type="EMBL" id="SMG44526.1"/>
    </source>
</evidence>
<evidence type="ECO:0000313" key="3">
    <source>
        <dbReference type="Proteomes" id="UP000192980"/>
    </source>
</evidence>
<keyword evidence="1" id="KW-0812">Transmembrane</keyword>
<sequence>MFFWASFIYLAYLAVIALIIYVTYRIIDGWISRIIAVRKEQNQALRDIAEALRDRD</sequence>
<accession>A0A1X7KUE9</accession>
<keyword evidence="1" id="KW-0472">Membrane</keyword>
<feature type="transmembrane region" description="Helical" evidence="1">
    <location>
        <begin position="6"/>
        <end position="24"/>
    </location>
</feature>
<dbReference type="Proteomes" id="UP000192980">
    <property type="component" value="Unassembled WGS sequence"/>
</dbReference>
<gene>
    <name evidence="2" type="ORF">SAMN05660862_3180</name>
</gene>
<organism evidence="2 3">
    <name type="scientific">Sphingobacterium psychroaquaticum</name>
    <dbReference type="NCBI Taxonomy" id="561061"/>
    <lineage>
        <taxon>Bacteria</taxon>
        <taxon>Pseudomonadati</taxon>
        <taxon>Bacteroidota</taxon>
        <taxon>Sphingobacteriia</taxon>
        <taxon>Sphingobacteriales</taxon>
        <taxon>Sphingobacteriaceae</taxon>
        <taxon>Sphingobacterium</taxon>
    </lineage>
</organism>
<dbReference type="RefSeq" id="WP_166785151.1">
    <property type="nucleotide sequence ID" value="NZ_CP038029.1"/>
</dbReference>
<keyword evidence="3" id="KW-1185">Reference proteome</keyword>
<dbReference type="EMBL" id="FXAU01000006">
    <property type="protein sequence ID" value="SMG44526.1"/>
    <property type="molecule type" value="Genomic_DNA"/>
</dbReference>
<keyword evidence="1" id="KW-1133">Transmembrane helix</keyword>
<proteinExistence type="predicted"/>
<reference evidence="2 3" key="1">
    <citation type="submission" date="2017-04" db="EMBL/GenBank/DDBJ databases">
        <authorList>
            <person name="Afonso C.L."/>
            <person name="Miller P.J."/>
            <person name="Scott M.A."/>
            <person name="Spackman E."/>
            <person name="Goraichik I."/>
            <person name="Dimitrov K.M."/>
            <person name="Suarez D.L."/>
            <person name="Swayne D.E."/>
        </authorList>
    </citation>
    <scope>NUCLEOTIDE SEQUENCE [LARGE SCALE GENOMIC DNA]</scope>
    <source>
        <strain evidence="2 3">DSM 22418</strain>
    </source>
</reference>